<name>A0AAD5Z2F7_9POAL</name>
<dbReference type="GO" id="GO:0008146">
    <property type="term" value="F:sulfotransferase activity"/>
    <property type="evidence" value="ECO:0007669"/>
    <property type="project" value="InterPro"/>
</dbReference>
<dbReference type="SUPFAM" id="SSF52540">
    <property type="entry name" value="P-loop containing nucleoside triphosphate hydrolases"/>
    <property type="match status" value="1"/>
</dbReference>
<dbReference type="PANTHER" id="PTHR11783">
    <property type="entry name" value="SULFOTRANSFERASE SULT"/>
    <property type="match status" value="1"/>
</dbReference>
<keyword evidence="2 3" id="KW-0808">Transferase</keyword>
<evidence type="ECO:0000256" key="3">
    <source>
        <dbReference type="RuleBase" id="RU361155"/>
    </source>
</evidence>
<evidence type="ECO:0000256" key="1">
    <source>
        <dbReference type="ARBA" id="ARBA00005771"/>
    </source>
</evidence>
<dbReference type="Pfam" id="PF00685">
    <property type="entry name" value="Sulfotransfer_1"/>
    <property type="match status" value="1"/>
</dbReference>
<evidence type="ECO:0000313" key="6">
    <source>
        <dbReference type="Proteomes" id="UP001210211"/>
    </source>
</evidence>
<accession>A0AAD5Z2F7</accession>
<organism evidence="5 6">
    <name type="scientific">Rhynchospora tenuis</name>
    <dbReference type="NCBI Taxonomy" id="198213"/>
    <lineage>
        <taxon>Eukaryota</taxon>
        <taxon>Viridiplantae</taxon>
        <taxon>Streptophyta</taxon>
        <taxon>Embryophyta</taxon>
        <taxon>Tracheophyta</taxon>
        <taxon>Spermatophyta</taxon>
        <taxon>Magnoliopsida</taxon>
        <taxon>Liliopsida</taxon>
        <taxon>Poales</taxon>
        <taxon>Cyperaceae</taxon>
        <taxon>Cyperoideae</taxon>
        <taxon>Rhynchosporeae</taxon>
        <taxon>Rhynchospora</taxon>
    </lineage>
</organism>
<protein>
    <recommendedName>
        <fullName evidence="3">Sulfotransferase</fullName>
        <ecNumber evidence="3">2.8.2.-</ecNumber>
    </recommendedName>
</protein>
<evidence type="ECO:0000259" key="4">
    <source>
        <dbReference type="Pfam" id="PF00685"/>
    </source>
</evidence>
<dbReference type="Proteomes" id="UP001210211">
    <property type="component" value="Unassembled WGS sequence"/>
</dbReference>
<dbReference type="InterPro" id="IPR027417">
    <property type="entry name" value="P-loop_NTPase"/>
</dbReference>
<keyword evidence="6" id="KW-1185">Reference proteome</keyword>
<reference evidence="5 6" key="1">
    <citation type="journal article" date="2022" name="Cell">
        <title>Repeat-based holocentromeres influence genome architecture and karyotype evolution.</title>
        <authorList>
            <person name="Hofstatter P.G."/>
            <person name="Thangavel G."/>
            <person name="Lux T."/>
            <person name="Neumann P."/>
            <person name="Vondrak T."/>
            <person name="Novak P."/>
            <person name="Zhang M."/>
            <person name="Costa L."/>
            <person name="Castellani M."/>
            <person name="Scott A."/>
            <person name="Toegelov H."/>
            <person name="Fuchs J."/>
            <person name="Mata-Sucre Y."/>
            <person name="Dias Y."/>
            <person name="Vanzela A.L.L."/>
            <person name="Huettel B."/>
            <person name="Almeida C.C.S."/>
            <person name="Simkova H."/>
            <person name="Souza G."/>
            <person name="Pedrosa-Harand A."/>
            <person name="Macas J."/>
            <person name="Mayer K.F.X."/>
            <person name="Houben A."/>
            <person name="Marques A."/>
        </authorList>
    </citation>
    <scope>NUCLEOTIDE SEQUENCE [LARGE SCALE GENOMIC DNA]</scope>
    <source>
        <strain evidence="5">RhyTen1mFocal</strain>
    </source>
</reference>
<gene>
    <name evidence="5" type="ORF">LUZ61_014251</name>
</gene>
<sequence length="273" mass="32215">MQQLFKSRPTDIFLASIPKSDTTWLKAMIFATLTCINNSLDQHPLNTHNPHQCVPYMEVEFAKGRNQILEVIPSPRVMNTHLPYSLSPNSIKESSCRIVYVWRDPKDVLVSMWFFAQKILGGADKMVTFDQFYEFFYQGLNSYGPTSNYVLGYWEESKRRPEKILFLKYKHILQEPVKYAKQLAHFMGCPYSETEENQNVVEQIVELCSFKILKDFDVNKYGKHMTRIDINFRNAYFFRKGEIRDWKNHMTQEMAEWLDNITKEKFKGSGLEI</sequence>
<feature type="domain" description="Sulfotransferase" evidence="4">
    <location>
        <begin position="9"/>
        <end position="270"/>
    </location>
</feature>
<dbReference type="InterPro" id="IPR000863">
    <property type="entry name" value="Sulfotransferase_dom"/>
</dbReference>
<proteinExistence type="inferred from homology"/>
<comment type="similarity">
    <text evidence="1 3">Belongs to the sulfotransferase 1 family.</text>
</comment>
<dbReference type="Gene3D" id="3.40.50.300">
    <property type="entry name" value="P-loop containing nucleotide triphosphate hydrolases"/>
    <property type="match status" value="1"/>
</dbReference>
<dbReference type="AlphaFoldDB" id="A0AAD5Z2F7"/>
<evidence type="ECO:0000313" key="5">
    <source>
        <dbReference type="EMBL" id="KAJ3685087.1"/>
    </source>
</evidence>
<comment type="caution">
    <text evidence="5">The sequence shown here is derived from an EMBL/GenBank/DDBJ whole genome shotgun (WGS) entry which is preliminary data.</text>
</comment>
<dbReference type="EMBL" id="JAMRDG010000002">
    <property type="protein sequence ID" value="KAJ3685087.1"/>
    <property type="molecule type" value="Genomic_DNA"/>
</dbReference>
<evidence type="ECO:0000256" key="2">
    <source>
        <dbReference type="ARBA" id="ARBA00022679"/>
    </source>
</evidence>
<dbReference type="EC" id="2.8.2.-" evidence="3"/>